<sequence>MTEPLEDVNVCWRDSDGSGAFELGEGSNVPALVVVEAAVTDDDADGNIRVLAGVSASVEF</sequence>
<evidence type="ECO:0000313" key="1">
    <source>
        <dbReference type="EMBL" id="TFY75039.1"/>
    </source>
</evidence>
<organism evidence="1 2">
    <name type="scientific">Hericium alpestre</name>
    <dbReference type="NCBI Taxonomy" id="135208"/>
    <lineage>
        <taxon>Eukaryota</taxon>
        <taxon>Fungi</taxon>
        <taxon>Dikarya</taxon>
        <taxon>Basidiomycota</taxon>
        <taxon>Agaricomycotina</taxon>
        <taxon>Agaricomycetes</taxon>
        <taxon>Russulales</taxon>
        <taxon>Hericiaceae</taxon>
        <taxon>Hericium</taxon>
    </lineage>
</organism>
<comment type="caution">
    <text evidence="1">The sequence shown here is derived from an EMBL/GenBank/DDBJ whole genome shotgun (WGS) entry which is preliminary data.</text>
</comment>
<dbReference type="Proteomes" id="UP000298061">
    <property type="component" value="Unassembled WGS sequence"/>
</dbReference>
<dbReference type="AlphaFoldDB" id="A0A4Y9ZNN3"/>
<dbReference type="EMBL" id="SFCI01001748">
    <property type="protein sequence ID" value="TFY75039.1"/>
    <property type="molecule type" value="Genomic_DNA"/>
</dbReference>
<accession>A0A4Y9ZNN3</accession>
<evidence type="ECO:0000313" key="2">
    <source>
        <dbReference type="Proteomes" id="UP000298061"/>
    </source>
</evidence>
<proteinExistence type="predicted"/>
<keyword evidence="2" id="KW-1185">Reference proteome</keyword>
<protein>
    <submittedName>
        <fullName evidence="1">Uncharacterized protein</fullName>
    </submittedName>
</protein>
<reference evidence="1 2" key="1">
    <citation type="submission" date="2019-02" db="EMBL/GenBank/DDBJ databases">
        <title>Genome sequencing of the rare red list fungi Hericium alpestre (H. flagellum).</title>
        <authorList>
            <person name="Buettner E."/>
            <person name="Kellner H."/>
        </authorList>
    </citation>
    <scope>NUCLEOTIDE SEQUENCE [LARGE SCALE GENOMIC DNA]</scope>
    <source>
        <strain evidence="1 2">DSM 108284</strain>
    </source>
</reference>
<gene>
    <name evidence="1" type="ORF">EWM64_g8974</name>
</gene>
<name>A0A4Y9ZNN3_9AGAM</name>